<proteinExistence type="predicted"/>
<gene>
    <name evidence="2" type="ORF">KTO63_00150</name>
</gene>
<dbReference type="Proteomes" id="UP000812270">
    <property type="component" value="Unassembled WGS sequence"/>
</dbReference>
<evidence type="ECO:0000313" key="2">
    <source>
        <dbReference type="EMBL" id="MBV4355534.1"/>
    </source>
</evidence>
<organism evidence="2 3">
    <name type="scientific">Pinibacter aurantiacus</name>
    <dbReference type="NCBI Taxonomy" id="2851599"/>
    <lineage>
        <taxon>Bacteria</taxon>
        <taxon>Pseudomonadati</taxon>
        <taxon>Bacteroidota</taxon>
        <taxon>Chitinophagia</taxon>
        <taxon>Chitinophagales</taxon>
        <taxon>Chitinophagaceae</taxon>
        <taxon>Pinibacter</taxon>
    </lineage>
</organism>
<comment type="caution">
    <text evidence="2">The sequence shown here is derived from an EMBL/GenBank/DDBJ whole genome shotgun (WGS) entry which is preliminary data.</text>
</comment>
<dbReference type="RefSeq" id="WP_217789089.1">
    <property type="nucleotide sequence ID" value="NZ_JAHSPG010000001.1"/>
</dbReference>
<accession>A0A9E2W285</accession>
<protein>
    <submittedName>
        <fullName evidence="2">DUF2807 domain-containing protein</fullName>
    </submittedName>
</protein>
<dbReference type="InterPro" id="IPR021255">
    <property type="entry name" value="DUF2807"/>
</dbReference>
<dbReference type="Pfam" id="PF10988">
    <property type="entry name" value="DUF2807"/>
    <property type="match status" value="1"/>
</dbReference>
<dbReference type="EMBL" id="JAHSPG010000001">
    <property type="protein sequence ID" value="MBV4355534.1"/>
    <property type="molecule type" value="Genomic_DNA"/>
</dbReference>
<keyword evidence="3" id="KW-1185">Reference proteome</keyword>
<evidence type="ECO:0000313" key="3">
    <source>
        <dbReference type="Proteomes" id="UP000812270"/>
    </source>
</evidence>
<reference evidence="2" key="1">
    <citation type="submission" date="2021-06" db="EMBL/GenBank/DDBJ databases">
        <authorList>
            <person name="Huq M.A."/>
        </authorList>
    </citation>
    <scope>NUCLEOTIDE SEQUENCE</scope>
    <source>
        <strain evidence="2">MAH-26</strain>
    </source>
</reference>
<name>A0A9E2W285_9BACT</name>
<dbReference type="AlphaFoldDB" id="A0A9E2W285"/>
<sequence>MRKAIFLILITISALATKGQDKVINDPNATPRTVSTFTEIEVSSAIDLYISQSDKEGLAVSAKDAEDRDHIRTVVAGHTLKISYDQGSKWSRGDKKLRVYIAVRTLTRIKSEGASDVYINGKLSGDLFELSLSGASDFKGEVEVKRLVVGLSGASDTNIKGSAEVLEIQASGASDFKGYDLLTERCSLNASGASKIKITVNKELDAKLSGASDIYYKGAGMIKNIQSSGASSIVKKD</sequence>
<feature type="domain" description="Putative auto-transporter adhesin head GIN" evidence="1">
    <location>
        <begin position="37"/>
        <end position="219"/>
    </location>
</feature>
<evidence type="ECO:0000259" key="1">
    <source>
        <dbReference type="Pfam" id="PF10988"/>
    </source>
</evidence>